<feature type="non-terminal residue" evidence="7">
    <location>
        <position position="1"/>
    </location>
</feature>
<dbReference type="GO" id="GO:0009307">
    <property type="term" value="P:DNA restriction-modification system"/>
    <property type="evidence" value="ECO:0007669"/>
    <property type="project" value="InterPro"/>
</dbReference>
<feature type="region of interest" description="Disordered" evidence="6">
    <location>
        <begin position="356"/>
        <end position="378"/>
    </location>
</feature>
<proteinExistence type="predicted"/>
<evidence type="ECO:0000256" key="5">
    <source>
        <dbReference type="ARBA" id="ARBA00047942"/>
    </source>
</evidence>
<dbReference type="Pfam" id="PF02086">
    <property type="entry name" value="MethyltransfD12"/>
    <property type="match status" value="1"/>
</dbReference>
<dbReference type="InterPro" id="IPR002052">
    <property type="entry name" value="DNA_methylase_N6_adenine_CS"/>
</dbReference>
<reference evidence="7" key="1">
    <citation type="submission" date="2018-05" db="EMBL/GenBank/DDBJ databases">
        <authorList>
            <person name="Lanie J.A."/>
            <person name="Ng W.-L."/>
            <person name="Kazmierczak K.M."/>
            <person name="Andrzejewski T.M."/>
            <person name="Davidsen T.M."/>
            <person name="Wayne K.J."/>
            <person name="Tettelin H."/>
            <person name="Glass J.I."/>
            <person name="Rusch D."/>
            <person name="Podicherti R."/>
            <person name="Tsui H.-C.T."/>
            <person name="Winkler M.E."/>
        </authorList>
    </citation>
    <scope>NUCLEOTIDE SEQUENCE</scope>
</reference>
<dbReference type="EMBL" id="UINC01029089">
    <property type="protein sequence ID" value="SVB11231.1"/>
    <property type="molecule type" value="Genomic_DNA"/>
</dbReference>
<dbReference type="AlphaFoldDB" id="A0A382BCH7"/>
<dbReference type="PROSITE" id="PS00092">
    <property type="entry name" value="N6_MTASE"/>
    <property type="match status" value="1"/>
</dbReference>
<dbReference type="Gene3D" id="3.40.50.150">
    <property type="entry name" value="Vaccinia Virus protein VP39"/>
    <property type="match status" value="1"/>
</dbReference>
<keyword evidence="2" id="KW-0489">Methyltransferase</keyword>
<evidence type="ECO:0000256" key="2">
    <source>
        <dbReference type="ARBA" id="ARBA00022603"/>
    </source>
</evidence>
<dbReference type="EC" id="2.1.1.72" evidence="1"/>
<evidence type="ECO:0000256" key="1">
    <source>
        <dbReference type="ARBA" id="ARBA00011900"/>
    </source>
</evidence>
<organism evidence="7">
    <name type="scientific">marine metagenome</name>
    <dbReference type="NCBI Taxonomy" id="408172"/>
    <lineage>
        <taxon>unclassified sequences</taxon>
        <taxon>metagenomes</taxon>
        <taxon>ecological metagenomes</taxon>
    </lineage>
</organism>
<comment type="catalytic activity">
    <reaction evidence="5">
        <text>a 2'-deoxyadenosine in DNA + S-adenosyl-L-methionine = an N(6)-methyl-2'-deoxyadenosine in DNA + S-adenosyl-L-homocysteine + H(+)</text>
        <dbReference type="Rhea" id="RHEA:15197"/>
        <dbReference type="Rhea" id="RHEA-COMP:12418"/>
        <dbReference type="Rhea" id="RHEA-COMP:12419"/>
        <dbReference type="ChEBI" id="CHEBI:15378"/>
        <dbReference type="ChEBI" id="CHEBI:57856"/>
        <dbReference type="ChEBI" id="CHEBI:59789"/>
        <dbReference type="ChEBI" id="CHEBI:90615"/>
        <dbReference type="ChEBI" id="CHEBI:90616"/>
        <dbReference type="EC" id="2.1.1.72"/>
    </reaction>
</comment>
<protein>
    <recommendedName>
        <fullName evidence="1">site-specific DNA-methyltransferase (adenine-specific)</fullName>
        <ecNumber evidence="1">2.1.1.72</ecNumber>
    </recommendedName>
</protein>
<dbReference type="GO" id="GO:0003676">
    <property type="term" value="F:nucleic acid binding"/>
    <property type="evidence" value="ECO:0007669"/>
    <property type="project" value="InterPro"/>
</dbReference>
<evidence type="ECO:0000256" key="3">
    <source>
        <dbReference type="ARBA" id="ARBA00022679"/>
    </source>
</evidence>
<evidence type="ECO:0000256" key="4">
    <source>
        <dbReference type="ARBA" id="ARBA00022691"/>
    </source>
</evidence>
<name>A0A382BCH7_9ZZZZ</name>
<sequence length="378" mass="41137">VIKYLGSKRRLVPVIEDLLVRSGARTALDLFSGTTRVGRAFKARGARVTALDSTRYAEMLARCYIATDATQVDGDRLTAEVTRLNALPGRPGYVTATFCQTARFFQPFNGERIDAVRDDLETRRDDPLFPVLVTSLLEAADRVDSTTGVQMAYLKQWSDRSHKALELRVPDLIDGPGEAARGDALQMTGSLGSFDLAYLDPPYNQHRYLANYHVWETIVAWDDPEHYGVAQKRIECRDPTAASAFNAKASMPTALRQVVKEVNARVLVLSYNDESWMGLDDLVAACQLRGHVAVLGFDSTRYVGARIGIYDPSGRPVGTPGRLRNVEYLLVAGDEATVEHLVAPYAEARITVDGHQEGVNGGPAAQVGAGGSGHSTGA</sequence>
<keyword evidence="3" id="KW-0808">Transferase</keyword>
<gene>
    <name evidence="7" type="ORF">METZ01_LOCUS164085</name>
</gene>
<feature type="compositionally biased region" description="Gly residues" evidence="6">
    <location>
        <begin position="368"/>
        <end position="378"/>
    </location>
</feature>
<dbReference type="InterPro" id="IPR029063">
    <property type="entry name" value="SAM-dependent_MTases_sf"/>
</dbReference>
<dbReference type="SUPFAM" id="SSF53335">
    <property type="entry name" value="S-adenosyl-L-methionine-dependent methyltransferases"/>
    <property type="match status" value="1"/>
</dbReference>
<evidence type="ECO:0000313" key="7">
    <source>
        <dbReference type="EMBL" id="SVB11231.1"/>
    </source>
</evidence>
<dbReference type="PRINTS" id="PR00505">
    <property type="entry name" value="D12N6MTFRASE"/>
</dbReference>
<dbReference type="InterPro" id="IPR012327">
    <property type="entry name" value="MeTrfase_D12"/>
</dbReference>
<accession>A0A382BCH7</accession>
<dbReference type="GO" id="GO:0032259">
    <property type="term" value="P:methylation"/>
    <property type="evidence" value="ECO:0007669"/>
    <property type="project" value="UniProtKB-KW"/>
</dbReference>
<dbReference type="GO" id="GO:0009007">
    <property type="term" value="F:site-specific DNA-methyltransferase (adenine-specific) activity"/>
    <property type="evidence" value="ECO:0007669"/>
    <property type="project" value="UniProtKB-EC"/>
</dbReference>
<keyword evidence="4" id="KW-0949">S-adenosyl-L-methionine</keyword>
<evidence type="ECO:0000256" key="6">
    <source>
        <dbReference type="SAM" id="MobiDB-lite"/>
    </source>
</evidence>